<dbReference type="Gene3D" id="2.60.120.280">
    <property type="entry name" value="Regulatory protein AraC"/>
    <property type="match status" value="1"/>
</dbReference>
<dbReference type="RefSeq" id="WP_221029745.1">
    <property type="nucleotide sequence ID" value="NZ_CP139781.1"/>
</dbReference>
<organism evidence="5 6">
    <name type="scientific">Actomonas aquatica</name>
    <dbReference type="NCBI Taxonomy" id="2866162"/>
    <lineage>
        <taxon>Bacteria</taxon>
        <taxon>Pseudomonadati</taxon>
        <taxon>Verrucomicrobiota</taxon>
        <taxon>Opitutia</taxon>
        <taxon>Opitutales</taxon>
        <taxon>Opitutaceae</taxon>
        <taxon>Actomonas</taxon>
    </lineage>
</organism>
<protein>
    <submittedName>
        <fullName evidence="5">AraC family transcriptional regulator</fullName>
    </submittedName>
</protein>
<proteinExistence type="predicted"/>
<evidence type="ECO:0000256" key="3">
    <source>
        <dbReference type="ARBA" id="ARBA00023163"/>
    </source>
</evidence>
<name>A0ABZ1CDD1_9BACT</name>
<evidence type="ECO:0000256" key="2">
    <source>
        <dbReference type="ARBA" id="ARBA00023125"/>
    </source>
</evidence>
<keyword evidence="3" id="KW-0804">Transcription</keyword>
<dbReference type="Proteomes" id="UP000738431">
    <property type="component" value="Chromosome"/>
</dbReference>
<reference evidence="5 6" key="2">
    <citation type="submission" date="2023-12" db="EMBL/GenBank/DDBJ databases">
        <title>Description of an unclassified Opitutus bacterium of Verrucomicrobiota.</title>
        <authorList>
            <person name="Zhang D.-F."/>
        </authorList>
    </citation>
    <scope>NUCLEOTIDE SEQUENCE [LARGE SCALE GENOMIC DNA]</scope>
    <source>
        <strain evidence="5 6">WL0086</strain>
    </source>
</reference>
<dbReference type="SUPFAM" id="SSF46689">
    <property type="entry name" value="Homeodomain-like"/>
    <property type="match status" value="1"/>
</dbReference>
<dbReference type="Gene3D" id="1.10.10.60">
    <property type="entry name" value="Homeodomain-like"/>
    <property type="match status" value="2"/>
</dbReference>
<evidence type="ECO:0000256" key="1">
    <source>
        <dbReference type="ARBA" id="ARBA00023015"/>
    </source>
</evidence>
<dbReference type="EMBL" id="CP139781">
    <property type="protein sequence ID" value="WRQ89569.1"/>
    <property type="molecule type" value="Genomic_DNA"/>
</dbReference>
<feature type="domain" description="HTH araC/xylS-type" evidence="4">
    <location>
        <begin position="199"/>
        <end position="279"/>
    </location>
</feature>
<dbReference type="SUPFAM" id="SSF51215">
    <property type="entry name" value="Regulatory protein AraC"/>
    <property type="match status" value="1"/>
</dbReference>
<evidence type="ECO:0000259" key="4">
    <source>
        <dbReference type="PROSITE" id="PS01124"/>
    </source>
</evidence>
<evidence type="ECO:0000313" key="5">
    <source>
        <dbReference type="EMBL" id="WRQ89569.1"/>
    </source>
</evidence>
<keyword evidence="6" id="KW-1185">Reference proteome</keyword>
<dbReference type="Pfam" id="PF12833">
    <property type="entry name" value="HTH_18"/>
    <property type="match status" value="1"/>
</dbReference>
<keyword evidence="2" id="KW-0238">DNA-binding</keyword>
<reference evidence="5 6" key="1">
    <citation type="submission" date="2021-08" db="EMBL/GenBank/DDBJ databases">
        <authorList>
            <person name="Zhang D."/>
            <person name="Zhang A."/>
            <person name="Wang L."/>
        </authorList>
    </citation>
    <scope>NUCLEOTIDE SEQUENCE [LARGE SCALE GENOMIC DNA]</scope>
    <source>
        <strain evidence="5 6">WL0086</strain>
    </source>
</reference>
<accession>A0ABZ1CDD1</accession>
<gene>
    <name evidence="5" type="ORF">K1X11_009125</name>
</gene>
<dbReference type="InterPro" id="IPR050204">
    <property type="entry name" value="AraC_XylS_family_regulators"/>
</dbReference>
<dbReference type="InterPro" id="IPR009057">
    <property type="entry name" value="Homeodomain-like_sf"/>
</dbReference>
<dbReference type="Pfam" id="PF02311">
    <property type="entry name" value="AraC_binding"/>
    <property type="match status" value="1"/>
</dbReference>
<sequence>MPEDRPFQNDPWITRPLTVGGGVIRAAGLVHNVPALDPAAMRELGTFGLIYMVRVDGFYCDANGVQESLQSGDVVWIQPGLAHAYGPRTGRDWTQIYVVMEGSPWTEWAAQGVLLPHRPITRAAPVDLWRRRFERVFEAHGAGERATALRTHGALMQLVLDLLATHAEAQRAPGDAWLEESQRLLGDVRPGHAGLTPHEVARKVGLSYENFRKQFAARTGRSPGQFQKRRRIERACAAIYQGEHSFKHLAVELGFCDVFHFSKAFKQVVGETPSDFRQRTRGH</sequence>
<dbReference type="InterPro" id="IPR003313">
    <property type="entry name" value="AraC-bd"/>
</dbReference>
<dbReference type="PANTHER" id="PTHR46796">
    <property type="entry name" value="HTH-TYPE TRANSCRIPTIONAL ACTIVATOR RHAS-RELATED"/>
    <property type="match status" value="1"/>
</dbReference>
<dbReference type="InterPro" id="IPR018060">
    <property type="entry name" value="HTH_AraC"/>
</dbReference>
<dbReference type="SMART" id="SM00342">
    <property type="entry name" value="HTH_ARAC"/>
    <property type="match status" value="1"/>
</dbReference>
<evidence type="ECO:0000313" key="6">
    <source>
        <dbReference type="Proteomes" id="UP000738431"/>
    </source>
</evidence>
<keyword evidence="1" id="KW-0805">Transcription regulation</keyword>
<dbReference type="PROSITE" id="PS01124">
    <property type="entry name" value="HTH_ARAC_FAMILY_2"/>
    <property type="match status" value="1"/>
</dbReference>
<dbReference type="InterPro" id="IPR037923">
    <property type="entry name" value="HTH-like"/>
</dbReference>